<dbReference type="Pfam" id="PF22774">
    <property type="entry name" value="DNAJC11_beta-barrel"/>
    <property type="match status" value="1"/>
</dbReference>
<protein>
    <submittedName>
        <fullName evidence="4">DnaJ-domain-containing protein</fullName>
    </submittedName>
</protein>
<dbReference type="InterPro" id="IPR001623">
    <property type="entry name" value="DnaJ_domain"/>
</dbReference>
<reference evidence="4" key="1">
    <citation type="submission" date="2016-06" db="EMBL/GenBank/DDBJ databases">
        <title>Draft Genome sequence of the fungus Inonotus baumii.</title>
        <authorList>
            <person name="Zhu H."/>
            <person name="Lin W."/>
        </authorList>
    </citation>
    <scope>NUCLEOTIDE SEQUENCE</scope>
    <source>
        <strain evidence="4">821</strain>
    </source>
</reference>
<feature type="domain" description="J" evidence="3">
    <location>
        <begin position="16"/>
        <end position="84"/>
    </location>
</feature>
<sequence>MVSRELHGERLREKNFLYTVLDLPIFATEAEIKERHRALSLVFHPDRQHDERLKEIAKENFLEIQLAYEVLSDPFRREIYDILGFEGLEIQFPNNLKTLPVDELRPALRGYFYEHRAQQLQSQIDSHATVVCSLDARELFYDGWHARDWVTDLSERLTATRMRILSLRHTFSRHLGQQTKLQVISRVGLPVDDEEDQDTSLDPGRFTLLRGNISGVITHRYSVTKQLQVRANLMNLRSLSVSWMHTDKLNILRVSVPLQLSPVFPPITLSFRRRLFRNSLTLGAVDCVLNQKGLPAVNIGVTNPPVIRKGTTFASGWDAGFNLRGRMPGPTTYFQWRAVLLPLSMILKIGSEFSFLGGLANTIEGSWHSETEETDISSAVVWNHDGVVLRLSVTHLGQTFVLPIRLSDENLSYLVILATLAQASAFALAEYFFLRKLRAKTRTIRREEHEQAQQDQHSQRKAEAEAVIKMLESAAHRSYETEKGRDGLVILEARYFPIEDDGIPMPDLGIDVTKAVQALVHNRQLYIPGESSKSLLRGFYDPLPECSKCLSVRYEFRGRMHYAEIGEHAPLVLPLESHLVEHMDDKWSKPNVPRWYTTAVPEVPVFDNSR</sequence>
<comment type="caution">
    <text evidence="4">The sequence shown here is derived from an EMBL/GenBank/DDBJ whole genome shotgun (WGS) entry which is preliminary data.</text>
</comment>
<dbReference type="CDD" id="cd06257">
    <property type="entry name" value="DnaJ"/>
    <property type="match status" value="1"/>
</dbReference>
<evidence type="ECO:0000313" key="5">
    <source>
        <dbReference type="Proteomes" id="UP000757232"/>
    </source>
</evidence>
<evidence type="ECO:0000256" key="2">
    <source>
        <dbReference type="SAM" id="Phobius"/>
    </source>
</evidence>
<dbReference type="SMART" id="SM00271">
    <property type="entry name" value="DnaJ"/>
    <property type="match status" value="1"/>
</dbReference>
<evidence type="ECO:0000313" key="4">
    <source>
        <dbReference type="EMBL" id="OCB87786.1"/>
    </source>
</evidence>
<feature type="transmembrane region" description="Helical" evidence="2">
    <location>
        <begin position="411"/>
        <end position="434"/>
    </location>
</feature>
<dbReference type="InterPro" id="IPR055225">
    <property type="entry name" value="DNAJC11-like_beta-barrel"/>
</dbReference>
<dbReference type="PANTHER" id="PTHR44157:SF1">
    <property type="entry name" value="DNAJ HOMOLOG SUBFAMILY C MEMBER 11"/>
    <property type="match status" value="1"/>
</dbReference>
<dbReference type="InterPro" id="IPR024586">
    <property type="entry name" value="DnaJ-like_C11_C"/>
</dbReference>
<dbReference type="AlphaFoldDB" id="A0A9Q5HXK6"/>
<dbReference type="EMBL" id="LNZH02000188">
    <property type="protein sequence ID" value="OCB87786.1"/>
    <property type="molecule type" value="Genomic_DNA"/>
</dbReference>
<dbReference type="SUPFAM" id="SSF46565">
    <property type="entry name" value="Chaperone J-domain"/>
    <property type="match status" value="1"/>
</dbReference>
<dbReference type="PRINTS" id="PR00625">
    <property type="entry name" value="JDOMAIN"/>
</dbReference>
<evidence type="ECO:0000259" key="3">
    <source>
        <dbReference type="PROSITE" id="PS50076"/>
    </source>
</evidence>
<gene>
    <name evidence="4" type="ORF">A7U60_g5109</name>
</gene>
<proteinExistence type="predicted"/>
<dbReference type="PANTHER" id="PTHR44157">
    <property type="entry name" value="DNAJ HOMOLOG SUBFAMILY C MEMBER 11"/>
    <property type="match status" value="1"/>
</dbReference>
<evidence type="ECO:0000256" key="1">
    <source>
        <dbReference type="ARBA" id="ARBA00023186"/>
    </source>
</evidence>
<dbReference type="Pfam" id="PF11875">
    <property type="entry name" value="DnaJ-like_C11_C"/>
    <property type="match status" value="1"/>
</dbReference>
<dbReference type="OrthoDB" id="10250354at2759"/>
<name>A0A9Q5HXK6_SANBA</name>
<keyword evidence="2" id="KW-0812">Transmembrane</keyword>
<keyword evidence="1" id="KW-0143">Chaperone</keyword>
<accession>A0A9Q5HXK6</accession>
<keyword evidence="2" id="KW-1133">Transmembrane helix</keyword>
<keyword evidence="5" id="KW-1185">Reference proteome</keyword>
<dbReference type="InterPro" id="IPR052243">
    <property type="entry name" value="Mito_inner_membrane_organizer"/>
</dbReference>
<keyword evidence="2" id="KW-0472">Membrane</keyword>
<organism evidence="4 5">
    <name type="scientific">Sanghuangporus baumii</name>
    <name type="common">Phellinus baumii</name>
    <dbReference type="NCBI Taxonomy" id="108892"/>
    <lineage>
        <taxon>Eukaryota</taxon>
        <taxon>Fungi</taxon>
        <taxon>Dikarya</taxon>
        <taxon>Basidiomycota</taxon>
        <taxon>Agaricomycotina</taxon>
        <taxon>Agaricomycetes</taxon>
        <taxon>Hymenochaetales</taxon>
        <taxon>Hymenochaetaceae</taxon>
        <taxon>Sanghuangporus</taxon>
    </lineage>
</organism>
<dbReference type="PROSITE" id="PS50076">
    <property type="entry name" value="DNAJ_2"/>
    <property type="match status" value="1"/>
</dbReference>
<dbReference type="GO" id="GO:0005739">
    <property type="term" value="C:mitochondrion"/>
    <property type="evidence" value="ECO:0007669"/>
    <property type="project" value="GOC"/>
</dbReference>
<dbReference type="Proteomes" id="UP000757232">
    <property type="component" value="Unassembled WGS sequence"/>
</dbReference>
<dbReference type="GO" id="GO:0042407">
    <property type="term" value="P:cristae formation"/>
    <property type="evidence" value="ECO:0007669"/>
    <property type="project" value="TreeGrafter"/>
</dbReference>
<dbReference type="Gene3D" id="1.10.287.110">
    <property type="entry name" value="DnaJ domain"/>
    <property type="match status" value="1"/>
</dbReference>
<dbReference type="InterPro" id="IPR036869">
    <property type="entry name" value="J_dom_sf"/>
</dbReference>
<dbReference type="Pfam" id="PF00226">
    <property type="entry name" value="DnaJ"/>
    <property type="match status" value="1"/>
</dbReference>